<sequence length="241" mass="26709">MLCIFAFGLCIRHAVGVTLPAEMLPAELMVAQTPEQARLLLDTHYQKVLSELIGAALKGKAISASEIVRRTPELSVKPVHHKLTRLCAAGLASVAAEQKRGGRPIKLYWASAKAYRVPFELTKAEDMGALFDELHRPYFAAYVRHIVRRQMELSSEQAVLIKTSADGQLSVNYGPLSRDNRPMAGYGTIGEMRLKPDTHTELEQRLRDLKAWVLGREAEEMDAPDAEACIVGLMFAVGRLE</sequence>
<protein>
    <submittedName>
        <fullName evidence="1">Uncharacterized protein</fullName>
    </submittedName>
</protein>
<evidence type="ECO:0000313" key="1">
    <source>
        <dbReference type="EMBL" id="GAA5502667.1"/>
    </source>
</evidence>
<dbReference type="InterPro" id="IPR036388">
    <property type="entry name" value="WH-like_DNA-bd_sf"/>
</dbReference>
<dbReference type="Gene3D" id="1.10.10.10">
    <property type="entry name" value="Winged helix-like DNA-binding domain superfamily/Winged helix DNA-binding domain"/>
    <property type="match status" value="1"/>
</dbReference>
<accession>A0ABP9VBQ3</accession>
<dbReference type="SUPFAM" id="SSF46785">
    <property type="entry name" value="Winged helix' DNA-binding domain"/>
    <property type="match status" value="1"/>
</dbReference>
<reference evidence="1 2" key="1">
    <citation type="submission" date="2024-02" db="EMBL/GenBank/DDBJ databases">
        <title>Deinococcus xinjiangensis NBRC 107630.</title>
        <authorList>
            <person name="Ichikawa N."/>
            <person name="Katano-Makiyama Y."/>
            <person name="Hidaka K."/>
        </authorList>
    </citation>
    <scope>NUCLEOTIDE SEQUENCE [LARGE SCALE GENOMIC DNA]</scope>
    <source>
        <strain evidence="1 2">NBRC 107630</strain>
    </source>
</reference>
<gene>
    <name evidence="1" type="ORF">Dxin01_02411</name>
</gene>
<name>A0ABP9VBQ3_9DEIO</name>
<organism evidence="1 2">
    <name type="scientific">Deinococcus xinjiangensis</name>
    <dbReference type="NCBI Taxonomy" id="457454"/>
    <lineage>
        <taxon>Bacteria</taxon>
        <taxon>Thermotogati</taxon>
        <taxon>Deinococcota</taxon>
        <taxon>Deinococci</taxon>
        <taxon>Deinococcales</taxon>
        <taxon>Deinococcaceae</taxon>
        <taxon>Deinococcus</taxon>
    </lineage>
</organism>
<keyword evidence="2" id="KW-1185">Reference proteome</keyword>
<proteinExistence type="predicted"/>
<dbReference type="InterPro" id="IPR036390">
    <property type="entry name" value="WH_DNA-bd_sf"/>
</dbReference>
<evidence type="ECO:0000313" key="2">
    <source>
        <dbReference type="Proteomes" id="UP001458946"/>
    </source>
</evidence>
<dbReference type="EMBL" id="BAABRN010000027">
    <property type="protein sequence ID" value="GAA5502667.1"/>
    <property type="molecule type" value="Genomic_DNA"/>
</dbReference>
<comment type="caution">
    <text evidence="1">The sequence shown here is derived from an EMBL/GenBank/DDBJ whole genome shotgun (WGS) entry which is preliminary data.</text>
</comment>
<dbReference type="Proteomes" id="UP001458946">
    <property type="component" value="Unassembled WGS sequence"/>
</dbReference>